<dbReference type="RefSeq" id="WP_121834513.1">
    <property type="nucleotide sequence ID" value="NZ_RCVM01000001.1"/>
</dbReference>
<dbReference type="Gene3D" id="3.40.630.30">
    <property type="match status" value="1"/>
</dbReference>
<protein>
    <submittedName>
        <fullName evidence="2">GNAT family N-acetyltransferase</fullName>
    </submittedName>
</protein>
<dbReference type="OrthoDB" id="9775804at2"/>
<keyword evidence="2" id="KW-0808">Transferase</keyword>
<dbReference type="Pfam" id="PF00583">
    <property type="entry name" value="Acetyltransf_1"/>
    <property type="match status" value="1"/>
</dbReference>
<dbReference type="GO" id="GO:0016747">
    <property type="term" value="F:acyltransferase activity, transferring groups other than amino-acyl groups"/>
    <property type="evidence" value="ECO:0007669"/>
    <property type="project" value="InterPro"/>
</dbReference>
<evidence type="ECO:0000259" key="1">
    <source>
        <dbReference type="PROSITE" id="PS51186"/>
    </source>
</evidence>
<evidence type="ECO:0000313" key="3">
    <source>
        <dbReference type="Proteomes" id="UP000279194"/>
    </source>
</evidence>
<organism evidence="2 3">
    <name type="scientific">Streptococcus hillyeri</name>
    <dbReference type="NCBI Taxonomy" id="2282420"/>
    <lineage>
        <taxon>Bacteria</taxon>
        <taxon>Bacillati</taxon>
        <taxon>Bacillota</taxon>
        <taxon>Bacilli</taxon>
        <taxon>Lactobacillales</taxon>
        <taxon>Streptococcaceae</taxon>
        <taxon>Streptococcus</taxon>
    </lineage>
</organism>
<dbReference type="EMBL" id="RCVM01000001">
    <property type="protein sequence ID" value="RLY05389.1"/>
    <property type="molecule type" value="Genomic_DNA"/>
</dbReference>
<dbReference type="PROSITE" id="PS51186">
    <property type="entry name" value="GNAT"/>
    <property type="match status" value="1"/>
</dbReference>
<dbReference type="Proteomes" id="UP000279194">
    <property type="component" value="Unassembled WGS sequence"/>
</dbReference>
<evidence type="ECO:0000313" key="2">
    <source>
        <dbReference type="EMBL" id="RLY05389.1"/>
    </source>
</evidence>
<dbReference type="AlphaFoldDB" id="A0A3L9E089"/>
<dbReference type="SUPFAM" id="SSF55729">
    <property type="entry name" value="Acyl-CoA N-acyltransferases (Nat)"/>
    <property type="match status" value="1"/>
</dbReference>
<sequence length="103" mass="11532">MITFKTFGVDKLETVKGLYKEANWTSYLSDDEKLARAFEHSLWMLGAFDNGQLIGFVRCVGDGEHILLVQDLIVATAYQRQGIGTTFVLSKQRLAGSLKILYA</sequence>
<comment type="caution">
    <text evidence="2">The sequence shown here is derived from an EMBL/GenBank/DDBJ whole genome shotgun (WGS) entry which is preliminary data.</text>
</comment>
<proteinExistence type="predicted"/>
<gene>
    <name evidence="2" type="ORF">EAF07_01445</name>
</gene>
<accession>A0A3L9E089</accession>
<keyword evidence="3" id="KW-1185">Reference proteome</keyword>
<dbReference type="CDD" id="cd04301">
    <property type="entry name" value="NAT_SF"/>
    <property type="match status" value="1"/>
</dbReference>
<name>A0A3L9E089_9STRE</name>
<dbReference type="InterPro" id="IPR016181">
    <property type="entry name" value="Acyl_CoA_acyltransferase"/>
</dbReference>
<dbReference type="InterPro" id="IPR000182">
    <property type="entry name" value="GNAT_dom"/>
</dbReference>
<feature type="domain" description="N-acetyltransferase" evidence="1">
    <location>
        <begin position="2"/>
        <end position="103"/>
    </location>
</feature>
<reference evidence="2 3" key="1">
    <citation type="submission" date="2018-10" db="EMBL/GenBank/DDBJ databases">
        <title>Streptococcus hillyeri sp. nov., isolated from equine tracheal sample.</title>
        <authorList>
            <person name="Macfadyen A.C."/>
            <person name="Waller A."/>
            <person name="Paterson G.K."/>
        </authorList>
    </citation>
    <scope>NUCLEOTIDE SEQUENCE [LARGE SCALE GENOMIC DNA]</scope>
    <source>
        <strain evidence="2 3">28462</strain>
    </source>
</reference>